<dbReference type="RefSeq" id="WP_277444972.1">
    <property type="nucleotide sequence ID" value="NZ_JAKOAV010000032.1"/>
</dbReference>
<keyword evidence="2" id="KW-1185">Reference proteome</keyword>
<protein>
    <submittedName>
        <fullName evidence="1">Uncharacterized protein</fullName>
    </submittedName>
</protein>
<proteinExistence type="predicted"/>
<gene>
    <name evidence="1" type="ORF">L7E55_14250</name>
</gene>
<comment type="caution">
    <text evidence="1">The sequence shown here is derived from an EMBL/GenBank/DDBJ whole genome shotgun (WGS) entry which is preliminary data.</text>
</comment>
<accession>A0A9X4H702</accession>
<dbReference type="InterPro" id="IPR035424">
    <property type="entry name" value="Antitoxin_RelB"/>
</dbReference>
<sequence length="151" mass="17305">MLQVPVHEAKNRLTVLRREAATGKEFLLADAKRKDGSSVSLISTDLLDELCETRKFTYEWIDQPGGKSENYSLYNVETGVYGVGPTRLEAVEDFIDNILDYAQVYFADLPYYLSPSGGRRGHYWYLRRVLRCAGDREKLFCVLDLEKVLVN</sequence>
<dbReference type="EMBL" id="JAKOAV010000032">
    <property type="protein sequence ID" value="MDF9409503.1"/>
    <property type="molecule type" value="Genomic_DNA"/>
</dbReference>
<evidence type="ECO:0000313" key="1">
    <source>
        <dbReference type="EMBL" id="MDF9409503.1"/>
    </source>
</evidence>
<name>A0A9X4H702_9FIRM</name>
<dbReference type="AlphaFoldDB" id="A0A9X4H702"/>
<organism evidence="1 2">
    <name type="scientific">Pelotomaculum isophthalicicum JI</name>
    <dbReference type="NCBI Taxonomy" id="947010"/>
    <lineage>
        <taxon>Bacteria</taxon>
        <taxon>Bacillati</taxon>
        <taxon>Bacillota</taxon>
        <taxon>Clostridia</taxon>
        <taxon>Eubacteriales</taxon>
        <taxon>Desulfotomaculaceae</taxon>
        <taxon>Pelotomaculum</taxon>
    </lineage>
</organism>
<reference evidence="1" key="1">
    <citation type="submission" date="2022-02" db="EMBL/GenBank/DDBJ databases">
        <authorList>
            <person name="Leng L."/>
        </authorList>
    </citation>
    <scope>NUCLEOTIDE SEQUENCE</scope>
    <source>
        <strain evidence="1">JI</strain>
    </source>
</reference>
<dbReference type="Pfam" id="PF12910">
    <property type="entry name" value="PHD_like"/>
    <property type="match status" value="1"/>
</dbReference>
<evidence type="ECO:0000313" key="2">
    <source>
        <dbReference type="Proteomes" id="UP001154312"/>
    </source>
</evidence>
<dbReference type="Gene3D" id="3.30.160.620">
    <property type="match status" value="1"/>
</dbReference>
<dbReference type="Proteomes" id="UP001154312">
    <property type="component" value="Unassembled WGS sequence"/>
</dbReference>